<dbReference type="EMBL" id="CABPSC010000012">
    <property type="protein sequence ID" value="VVE20739.1"/>
    <property type="molecule type" value="Genomic_DNA"/>
</dbReference>
<organism evidence="2 3">
    <name type="scientific">Pandoraea nosoerga</name>
    <dbReference type="NCBI Taxonomy" id="2508296"/>
    <lineage>
        <taxon>Bacteria</taxon>
        <taxon>Pseudomonadati</taxon>
        <taxon>Pseudomonadota</taxon>
        <taxon>Betaproteobacteria</taxon>
        <taxon>Burkholderiales</taxon>
        <taxon>Burkholderiaceae</taxon>
        <taxon>Pandoraea</taxon>
    </lineage>
</organism>
<evidence type="ECO:0000256" key="1">
    <source>
        <dbReference type="SAM" id="MobiDB-lite"/>
    </source>
</evidence>
<gene>
    <name evidence="2" type="ORF">PNO31109_03116</name>
</gene>
<feature type="region of interest" description="Disordered" evidence="1">
    <location>
        <begin position="1"/>
        <end position="63"/>
    </location>
</feature>
<dbReference type="RefSeq" id="WP_150556385.1">
    <property type="nucleotide sequence ID" value="NZ_CABPSC010000012.1"/>
</dbReference>
<proteinExistence type="predicted"/>
<feature type="compositionally biased region" description="Polar residues" evidence="1">
    <location>
        <begin position="53"/>
        <end position="63"/>
    </location>
</feature>
<sequence>MKMKTRQRTQATPVSGADARRSVTELSAQEVDQVSGGVGYLKPSATVPAATPTRIQKTTPFSR</sequence>
<keyword evidence="3" id="KW-1185">Reference proteome</keyword>
<dbReference type="Proteomes" id="UP000367825">
    <property type="component" value="Unassembled WGS sequence"/>
</dbReference>
<protein>
    <submittedName>
        <fullName evidence="2">Uncharacterized protein</fullName>
    </submittedName>
</protein>
<evidence type="ECO:0000313" key="2">
    <source>
        <dbReference type="EMBL" id="VVE20739.1"/>
    </source>
</evidence>
<evidence type="ECO:0000313" key="3">
    <source>
        <dbReference type="Proteomes" id="UP000367825"/>
    </source>
</evidence>
<reference evidence="2 3" key="1">
    <citation type="submission" date="2019-08" db="EMBL/GenBank/DDBJ databases">
        <authorList>
            <person name="Peeters C."/>
        </authorList>
    </citation>
    <scope>NUCLEOTIDE SEQUENCE [LARGE SCALE GENOMIC DNA]</scope>
    <source>
        <strain evidence="2 3">LMG 31109</strain>
    </source>
</reference>
<dbReference type="AlphaFoldDB" id="A0A5E4WA38"/>
<dbReference type="OrthoDB" id="8945301at2"/>
<accession>A0A5E4WA38</accession>
<name>A0A5E4WA38_9BURK</name>